<feature type="signal peptide" evidence="3">
    <location>
        <begin position="1"/>
        <end position="30"/>
    </location>
</feature>
<dbReference type="InterPro" id="IPR006311">
    <property type="entry name" value="TAT_signal"/>
</dbReference>
<protein>
    <submittedName>
        <fullName evidence="5">Amino acid ABC transporter substrate-binding protein</fullName>
    </submittedName>
</protein>
<comment type="caution">
    <text evidence="5">The sequence shown here is derived from an EMBL/GenBank/DDBJ whole genome shotgun (WGS) entry which is preliminary data.</text>
</comment>
<feature type="chain" id="PRO_5045325299" evidence="3">
    <location>
        <begin position="31"/>
        <end position="405"/>
    </location>
</feature>
<evidence type="ECO:0000256" key="3">
    <source>
        <dbReference type="SAM" id="SignalP"/>
    </source>
</evidence>
<dbReference type="Proteomes" id="UP000776983">
    <property type="component" value="Unassembled WGS sequence"/>
</dbReference>
<dbReference type="CDD" id="cd06338">
    <property type="entry name" value="PBP1_ABC_ligand_binding-like"/>
    <property type="match status" value="1"/>
</dbReference>
<dbReference type="RefSeq" id="WP_226955196.1">
    <property type="nucleotide sequence ID" value="NZ_JACDXW010000008.1"/>
</dbReference>
<dbReference type="PANTHER" id="PTHR30483:SF37">
    <property type="entry name" value="ABC TRANSPORTER SUBSTRATE-BINDING PROTEIN"/>
    <property type="match status" value="1"/>
</dbReference>
<sequence length="405" mass="44310">MKQTRRKSLLHSVAALALGLAAAIPFQAQAASCDGPIKLGTTISSTGRNATLADRWVRMTEVFEARFNQDGGVFVKECDKKLPIKFVIYDDQSVPATAVTLYERLATADKVDFFVGPDWSALSFAASQVMETHKTPSVMSNASAENIYTRGLKYAFGVPMPTAKQWSVNYFDLLKTVSPAPKSIFFVVQDNLLTKDITANAVEQAKAAGMEVLGNEIFAPELKDFTAITLKLRRANPDIIYIASYDAPAMPLIQQMRQMRVKALDVHLTMTTGALLKTLGADAEGLSGEIPWFPGMQGDYSELVTEVLKDADVDVRDYLWTMSRLSSYLVMVQAIERAGAVDREKVRDALDHGTFKSPVGDITFLEGGISETAAFTTQVQSGVLELVAPKAVANKPFIYPSVSWK</sequence>
<dbReference type="InterPro" id="IPR028081">
    <property type="entry name" value="Leu-bd"/>
</dbReference>
<comment type="similarity">
    <text evidence="1">Belongs to the leucine-binding protein family.</text>
</comment>
<proteinExistence type="inferred from homology"/>
<name>A0ABS8CFJ8_9BURK</name>
<evidence type="ECO:0000313" key="6">
    <source>
        <dbReference type="Proteomes" id="UP000776983"/>
    </source>
</evidence>
<dbReference type="PROSITE" id="PS51318">
    <property type="entry name" value="TAT"/>
    <property type="match status" value="1"/>
</dbReference>
<evidence type="ECO:0000259" key="4">
    <source>
        <dbReference type="Pfam" id="PF13458"/>
    </source>
</evidence>
<dbReference type="InterPro" id="IPR028082">
    <property type="entry name" value="Peripla_BP_I"/>
</dbReference>
<dbReference type="Gene3D" id="3.40.50.2300">
    <property type="match status" value="2"/>
</dbReference>
<accession>A0ABS8CFJ8</accession>
<evidence type="ECO:0000256" key="1">
    <source>
        <dbReference type="ARBA" id="ARBA00010062"/>
    </source>
</evidence>
<evidence type="ECO:0000313" key="5">
    <source>
        <dbReference type="EMBL" id="MCB5364778.1"/>
    </source>
</evidence>
<gene>
    <name evidence="5" type="ORF">H0484_13575</name>
</gene>
<organism evidence="5 6">
    <name type="scientific">Mesopusillimonas faecipullorum</name>
    <dbReference type="NCBI Taxonomy" id="2755040"/>
    <lineage>
        <taxon>Bacteria</taxon>
        <taxon>Pseudomonadati</taxon>
        <taxon>Pseudomonadota</taxon>
        <taxon>Betaproteobacteria</taxon>
        <taxon>Burkholderiales</taxon>
        <taxon>Alcaligenaceae</taxon>
        <taxon>Mesopusillimonas</taxon>
    </lineage>
</organism>
<evidence type="ECO:0000256" key="2">
    <source>
        <dbReference type="ARBA" id="ARBA00022729"/>
    </source>
</evidence>
<feature type="domain" description="Leucine-binding protein" evidence="4">
    <location>
        <begin position="36"/>
        <end position="380"/>
    </location>
</feature>
<keyword evidence="6" id="KW-1185">Reference proteome</keyword>
<dbReference type="SUPFAM" id="SSF53822">
    <property type="entry name" value="Periplasmic binding protein-like I"/>
    <property type="match status" value="1"/>
</dbReference>
<dbReference type="EMBL" id="JACDXW010000008">
    <property type="protein sequence ID" value="MCB5364778.1"/>
    <property type="molecule type" value="Genomic_DNA"/>
</dbReference>
<keyword evidence="2 3" id="KW-0732">Signal</keyword>
<reference evidence="5 6" key="1">
    <citation type="submission" date="2020-07" db="EMBL/GenBank/DDBJ databases">
        <title>Pusillimonas sp. nov., isolated from poultry manure in Taiwan.</title>
        <authorList>
            <person name="Lin S.-Y."/>
            <person name="Tang Y.-S."/>
            <person name="Young C.-C."/>
        </authorList>
    </citation>
    <scope>NUCLEOTIDE SEQUENCE [LARGE SCALE GENOMIC DNA]</scope>
    <source>
        <strain evidence="5 6">CC-YST705</strain>
    </source>
</reference>
<dbReference type="InterPro" id="IPR051010">
    <property type="entry name" value="BCAA_transport"/>
</dbReference>
<dbReference type="PANTHER" id="PTHR30483">
    <property type="entry name" value="LEUCINE-SPECIFIC-BINDING PROTEIN"/>
    <property type="match status" value="1"/>
</dbReference>
<dbReference type="Pfam" id="PF13458">
    <property type="entry name" value="Peripla_BP_6"/>
    <property type="match status" value="1"/>
</dbReference>